<evidence type="ECO:0008006" key="3">
    <source>
        <dbReference type="Google" id="ProtNLM"/>
    </source>
</evidence>
<accession>A0A2N0WEW9</accession>
<dbReference type="AlphaFoldDB" id="A0A2N0WEW9"/>
<comment type="caution">
    <text evidence="1">The sequence shown here is derived from an EMBL/GenBank/DDBJ whole genome shotgun (WGS) entry which is preliminary data.</text>
</comment>
<evidence type="ECO:0000313" key="1">
    <source>
        <dbReference type="EMBL" id="PKF33405.1"/>
    </source>
</evidence>
<gene>
    <name evidence="1" type="ORF">CW311_11420</name>
</gene>
<sequence length="410" mass="48120">MAIYTFNEKEIKPVETTTFKNESIYERIHLQQAIKNNISVIAPDCLIISEEYSEWDGSKKRIDLLAIDKNANLVVIELKRTETGDHMELQALRYASMVSTMTLDIAVDNFYRYKKANGFPDFDRDKAFLEISNFVDIDDLDENTFSDDVRVILVSPNFSKELTTSVIWLNERNLDITCIKIQPYTYGEQILLDIQQIIPLPEAKDYQIKVHKKSEERREAKNSSSRDYSKFLFNGNVFNKRNLALEIIKTRFNELELKHFEALCNEFSQYDNLEKLFEKYEEVEEHRKGRYFFDDEHILTMNNGDRYVISNQWGIGNIYKLIEIANNFNYEIIDQSRNKTIRSYSADNYEIEQLEDKTILVKFDGVKIKAYPFLEQLGVKYCVNSFTDSGGRKNTRQLGKEILDKLLELS</sequence>
<dbReference type="GO" id="GO:0003676">
    <property type="term" value="F:nucleic acid binding"/>
    <property type="evidence" value="ECO:0007669"/>
    <property type="project" value="InterPro"/>
</dbReference>
<evidence type="ECO:0000313" key="2">
    <source>
        <dbReference type="Proteomes" id="UP000233553"/>
    </source>
</evidence>
<name>A0A2N0WEW9_9GAMM</name>
<dbReference type="EMBL" id="PISJ01000013">
    <property type="protein sequence ID" value="PKF33405.1"/>
    <property type="molecule type" value="Genomic_DNA"/>
</dbReference>
<dbReference type="InterPro" id="IPR011856">
    <property type="entry name" value="tRNA_endonuc-like_dom_sf"/>
</dbReference>
<protein>
    <recommendedName>
        <fullName evidence="3">DUF91 domain-containing protein</fullName>
    </recommendedName>
</protein>
<proteinExistence type="predicted"/>
<dbReference type="Proteomes" id="UP000233553">
    <property type="component" value="Unassembled WGS sequence"/>
</dbReference>
<organism evidence="1 2">
    <name type="scientific">Acinetobacter proteolyticus</name>
    <dbReference type="NCBI Taxonomy" id="1776741"/>
    <lineage>
        <taxon>Bacteria</taxon>
        <taxon>Pseudomonadati</taxon>
        <taxon>Pseudomonadota</taxon>
        <taxon>Gammaproteobacteria</taxon>
        <taxon>Moraxellales</taxon>
        <taxon>Moraxellaceae</taxon>
        <taxon>Acinetobacter</taxon>
    </lineage>
</organism>
<dbReference type="Gene3D" id="3.40.1350.10">
    <property type="match status" value="1"/>
</dbReference>
<reference evidence="1 2" key="1">
    <citation type="submission" date="2017-12" db="EMBL/GenBank/DDBJ databases">
        <title>Draft Genome sequences of multiple microbial strains isolated from spacecraft associated surfaces.</title>
        <authorList>
            <person name="Seuylemezian A."/>
            <person name="Vaishampayan P."/>
            <person name="Venkateswaran K."/>
        </authorList>
    </citation>
    <scope>NUCLEOTIDE SEQUENCE [LARGE SCALE GENOMIC DNA]</scope>
    <source>
        <strain evidence="1 2">2P01AA</strain>
    </source>
</reference>
<dbReference type="RefSeq" id="WP_101236581.1">
    <property type="nucleotide sequence ID" value="NZ_PISJ01000013.1"/>
</dbReference>